<evidence type="ECO:0000313" key="8">
    <source>
        <dbReference type="EMBL" id="CAG9811221.1"/>
    </source>
</evidence>
<dbReference type="InterPro" id="IPR050328">
    <property type="entry name" value="Dev_Immune_Receptor"/>
</dbReference>
<protein>
    <recommendedName>
        <fullName evidence="7">Peptidase S1 domain-containing protein</fullName>
    </recommendedName>
</protein>
<dbReference type="InterPro" id="IPR009003">
    <property type="entry name" value="Peptidase_S1_PA"/>
</dbReference>
<dbReference type="InterPro" id="IPR043504">
    <property type="entry name" value="Peptidase_S1_PA_chymotrypsin"/>
</dbReference>
<name>A0A9N9S4N4_9DIPT</name>
<dbReference type="Proteomes" id="UP001153620">
    <property type="component" value="Chromosome 4"/>
</dbReference>
<keyword evidence="2 6" id="KW-0732">Signal</keyword>
<dbReference type="InterPro" id="IPR001314">
    <property type="entry name" value="Peptidase_S1A"/>
</dbReference>
<dbReference type="Pfam" id="PF00089">
    <property type="entry name" value="Trypsin"/>
    <property type="match status" value="1"/>
</dbReference>
<dbReference type="EMBL" id="OU895880">
    <property type="protein sequence ID" value="CAG9811221.1"/>
    <property type="molecule type" value="Genomic_DNA"/>
</dbReference>
<gene>
    <name evidence="8" type="ORF">CHIRRI_LOCUS14030</name>
</gene>
<feature type="domain" description="Peptidase S1" evidence="7">
    <location>
        <begin position="426"/>
        <end position="671"/>
    </location>
</feature>
<dbReference type="PROSITE" id="PS50240">
    <property type="entry name" value="TRYPSIN_DOM"/>
    <property type="match status" value="1"/>
</dbReference>
<keyword evidence="1" id="KW-0433">Leucine-rich repeat</keyword>
<sequence length="671" mass="75315">MNSKPASFWILLIIFWIISTTNAQVASCSYRIEWFEVSVNTFKNSSYYSCNLNAQQSNENIKISRIIGQHYPGYNDNHVTFLNINNNNKFKLFSPFFCQKFPNLQIIKTTAVNFLTIDQDSLINCANLQVFSTFGNRLHAINEYLLYRNPKLTYLSLESNQLNVLPENLLTNQKELLELQLHYNELALIPSNTFKSLVNLQILTLDNNRLNLIDPEWFVNLQKLKILTLETNRITKIQANSFINLINLELLSFGSKPGIELHQNSFNGLQKLKGLSFFDNYLSDLPASIFVSLTNLESMGIQKHQLKTIHSDSFGYHRNLTSIALDDNLINSIDERILDKTAVNTFYMKNNICSNVDSLNRDQIRQNLRQCFNNYQPRALNAASNVPNTPRPIESKQQATIFPFAATLSPPKTNYCGQRVTGHGNIIGGSQLARGDHPWLAALVMRNGKYFCAGNLVTTRKVITAAHCIQDKHTSLPTQPQNIIILLGVFDLDRTVETGRISHAVQSANIHPDWNTLTESFDADIAVLVMETEAVYSRYIQPVCLLGPLSSIIATASGVVVGYGKSEDETKIHENIPKILNSQIHNNPFCFQDNRALARISSGRTFCGGPGRGIGVCRGDSGSGLYVTDGSAYYLRGIVSSSLIGGQYGCDVDTYSVFTDALKFMDWINEI</sequence>
<comment type="similarity">
    <text evidence="5">Belongs to the peptidase S1 family. CLIP subfamily.</text>
</comment>
<keyword evidence="3" id="KW-0677">Repeat</keyword>
<evidence type="ECO:0000256" key="6">
    <source>
        <dbReference type="SAM" id="SignalP"/>
    </source>
</evidence>
<dbReference type="GO" id="GO:0004252">
    <property type="term" value="F:serine-type endopeptidase activity"/>
    <property type="evidence" value="ECO:0007669"/>
    <property type="project" value="InterPro"/>
</dbReference>
<evidence type="ECO:0000256" key="3">
    <source>
        <dbReference type="ARBA" id="ARBA00022737"/>
    </source>
</evidence>
<evidence type="ECO:0000256" key="4">
    <source>
        <dbReference type="ARBA" id="ARBA00023157"/>
    </source>
</evidence>
<dbReference type="PANTHER" id="PTHR24373:SF275">
    <property type="entry name" value="TIR DOMAIN-CONTAINING PROTEIN"/>
    <property type="match status" value="1"/>
</dbReference>
<dbReference type="PANTHER" id="PTHR24373">
    <property type="entry name" value="SLIT RELATED LEUCINE-RICH REPEAT NEURONAL PROTEIN"/>
    <property type="match status" value="1"/>
</dbReference>
<dbReference type="InterPro" id="IPR001254">
    <property type="entry name" value="Trypsin_dom"/>
</dbReference>
<keyword evidence="4" id="KW-1015">Disulfide bond</keyword>
<dbReference type="Pfam" id="PF13855">
    <property type="entry name" value="LRR_8"/>
    <property type="match status" value="1"/>
</dbReference>
<dbReference type="InterPro" id="IPR001611">
    <property type="entry name" value="Leu-rich_rpt"/>
</dbReference>
<feature type="chain" id="PRO_5040402647" description="Peptidase S1 domain-containing protein" evidence="6">
    <location>
        <begin position="24"/>
        <end position="671"/>
    </location>
</feature>
<reference evidence="8" key="1">
    <citation type="submission" date="2022-01" db="EMBL/GenBank/DDBJ databases">
        <authorList>
            <person name="King R."/>
        </authorList>
    </citation>
    <scope>NUCLEOTIDE SEQUENCE</scope>
</reference>
<dbReference type="OrthoDB" id="238681at2759"/>
<dbReference type="Gene3D" id="2.40.10.10">
    <property type="entry name" value="Trypsin-like serine proteases"/>
    <property type="match status" value="1"/>
</dbReference>
<dbReference type="Gene3D" id="3.80.10.10">
    <property type="entry name" value="Ribonuclease Inhibitor"/>
    <property type="match status" value="1"/>
</dbReference>
<evidence type="ECO:0000256" key="2">
    <source>
        <dbReference type="ARBA" id="ARBA00022729"/>
    </source>
</evidence>
<organism evidence="8 9">
    <name type="scientific">Chironomus riparius</name>
    <dbReference type="NCBI Taxonomy" id="315576"/>
    <lineage>
        <taxon>Eukaryota</taxon>
        <taxon>Metazoa</taxon>
        <taxon>Ecdysozoa</taxon>
        <taxon>Arthropoda</taxon>
        <taxon>Hexapoda</taxon>
        <taxon>Insecta</taxon>
        <taxon>Pterygota</taxon>
        <taxon>Neoptera</taxon>
        <taxon>Endopterygota</taxon>
        <taxon>Diptera</taxon>
        <taxon>Nematocera</taxon>
        <taxon>Chironomoidea</taxon>
        <taxon>Chironomidae</taxon>
        <taxon>Chironominae</taxon>
        <taxon>Chironomus</taxon>
    </lineage>
</organism>
<dbReference type="GO" id="GO:0006508">
    <property type="term" value="P:proteolysis"/>
    <property type="evidence" value="ECO:0007669"/>
    <property type="project" value="InterPro"/>
</dbReference>
<feature type="signal peptide" evidence="6">
    <location>
        <begin position="1"/>
        <end position="23"/>
    </location>
</feature>
<dbReference type="SUPFAM" id="SSF52058">
    <property type="entry name" value="L domain-like"/>
    <property type="match status" value="1"/>
</dbReference>
<dbReference type="InterPro" id="IPR032675">
    <property type="entry name" value="LRR_dom_sf"/>
</dbReference>
<dbReference type="InterPro" id="IPR003591">
    <property type="entry name" value="Leu-rich_rpt_typical-subtyp"/>
</dbReference>
<evidence type="ECO:0000313" key="9">
    <source>
        <dbReference type="Proteomes" id="UP001153620"/>
    </source>
</evidence>
<proteinExistence type="inferred from homology"/>
<dbReference type="InterPro" id="IPR018114">
    <property type="entry name" value="TRYPSIN_HIS"/>
</dbReference>
<reference evidence="8" key="2">
    <citation type="submission" date="2022-10" db="EMBL/GenBank/DDBJ databases">
        <authorList>
            <consortium name="ENA_rothamsted_submissions"/>
            <consortium name="culmorum"/>
            <person name="King R."/>
        </authorList>
    </citation>
    <scope>NUCLEOTIDE SEQUENCE</scope>
</reference>
<dbReference type="FunFam" id="2.40.10.10:FF:000068">
    <property type="entry name" value="transmembrane protease serine 2"/>
    <property type="match status" value="1"/>
</dbReference>
<dbReference type="PRINTS" id="PR00722">
    <property type="entry name" value="CHYMOTRYPSIN"/>
</dbReference>
<dbReference type="SMART" id="SM00020">
    <property type="entry name" value="Tryp_SPc"/>
    <property type="match status" value="1"/>
</dbReference>
<dbReference type="PROSITE" id="PS00134">
    <property type="entry name" value="TRYPSIN_HIS"/>
    <property type="match status" value="1"/>
</dbReference>
<dbReference type="AlphaFoldDB" id="A0A9N9S4N4"/>
<accession>A0A9N9S4N4</accession>
<dbReference type="SMART" id="SM00369">
    <property type="entry name" value="LRR_TYP"/>
    <property type="match status" value="7"/>
</dbReference>
<evidence type="ECO:0000256" key="1">
    <source>
        <dbReference type="ARBA" id="ARBA00022614"/>
    </source>
</evidence>
<dbReference type="SUPFAM" id="SSF50494">
    <property type="entry name" value="Trypsin-like serine proteases"/>
    <property type="match status" value="1"/>
</dbReference>
<evidence type="ECO:0000256" key="5">
    <source>
        <dbReference type="ARBA" id="ARBA00024195"/>
    </source>
</evidence>
<keyword evidence="9" id="KW-1185">Reference proteome</keyword>
<dbReference type="CDD" id="cd00190">
    <property type="entry name" value="Tryp_SPc"/>
    <property type="match status" value="1"/>
</dbReference>
<evidence type="ECO:0000259" key="7">
    <source>
        <dbReference type="PROSITE" id="PS50240"/>
    </source>
</evidence>